<dbReference type="SUPFAM" id="SSF57501">
    <property type="entry name" value="Cystine-knot cytokines"/>
    <property type="match status" value="1"/>
</dbReference>
<dbReference type="CDD" id="cd00135">
    <property type="entry name" value="PDGF"/>
    <property type="match status" value="1"/>
</dbReference>
<evidence type="ECO:0000256" key="14">
    <source>
        <dbReference type="PROSITE-ProRule" id="PRU00277"/>
    </source>
</evidence>
<evidence type="ECO:0000256" key="16">
    <source>
        <dbReference type="SAM" id="MobiDB-lite"/>
    </source>
</evidence>
<comment type="catalytic activity">
    <reaction evidence="1 14">
        <text>[protein]-peptidylproline (omega=180) = [protein]-peptidylproline (omega=0)</text>
        <dbReference type="Rhea" id="RHEA:16237"/>
        <dbReference type="Rhea" id="RHEA-COMP:10747"/>
        <dbReference type="Rhea" id="RHEA-COMP:10748"/>
        <dbReference type="ChEBI" id="CHEBI:83833"/>
        <dbReference type="ChEBI" id="CHEBI:83834"/>
        <dbReference type="EC" id="5.2.1.8"/>
    </reaction>
</comment>
<proteinExistence type="inferred from homology"/>
<dbReference type="InterPro" id="IPR000072">
    <property type="entry name" value="PDGF/VEGF_dom"/>
</dbReference>
<dbReference type="InterPro" id="IPR036841">
    <property type="entry name" value="VEGF_C_sf"/>
</dbReference>
<evidence type="ECO:0000256" key="4">
    <source>
        <dbReference type="ARBA" id="ARBA00004613"/>
    </source>
</evidence>
<comment type="similarity">
    <text evidence="15">Belongs to the PDGF/VEGF growth factor family.</text>
</comment>
<dbReference type="InterPro" id="IPR044609">
    <property type="entry name" value="FKBP2/11"/>
</dbReference>
<dbReference type="PROSITE" id="PS50059">
    <property type="entry name" value="FKBP_PPIASE"/>
    <property type="match status" value="1"/>
</dbReference>
<dbReference type="PANTHER" id="PTHR45779:SF3">
    <property type="entry name" value="PEPTIDYL-PROLYL CIS-TRANS ISOMERASE FKBP2"/>
    <property type="match status" value="1"/>
</dbReference>
<keyword evidence="9 14" id="KW-0697">Rotamase</keyword>
<name>M7ASA6_CHEMY</name>
<evidence type="ECO:0000256" key="6">
    <source>
        <dbReference type="ARBA" id="ARBA00022729"/>
    </source>
</evidence>
<dbReference type="Gene3D" id="2.10.160.10">
    <property type="entry name" value="Vascular endothelial growth factor, heparin-binding domain"/>
    <property type="match status" value="1"/>
</dbReference>
<evidence type="ECO:0000256" key="9">
    <source>
        <dbReference type="ARBA" id="ARBA00023110"/>
    </source>
</evidence>
<dbReference type="EC" id="5.2.1.8" evidence="14"/>
<evidence type="ECO:0000256" key="2">
    <source>
        <dbReference type="ARBA" id="ARBA00002388"/>
    </source>
</evidence>
<dbReference type="Pfam" id="PF00254">
    <property type="entry name" value="FKBP_C"/>
    <property type="match status" value="1"/>
</dbReference>
<dbReference type="Proteomes" id="UP000031443">
    <property type="component" value="Unassembled WGS sequence"/>
</dbReference>
<sequence length="338" mass="38011">MEVYNRSFCQPKEMLVPVSEEHPAEVEHLLAPSCVPLRRCAGCCADEGLQCVPTRMHVVVMEVMKTRYLHSHLGQLAFQEHSACECRPKTNSQVNPERPEQPKGKNSIGRKHKRKRPPERDSPYLYVQGPTCTLQSLHVLHFLTNSACIGGIELGPFCPPCPDKRRRQDPQTCQCRCRRRSQHCQDRGLELNEHSCRMQMSQATALLTLCLSALCQPALGTEGKRKLQIGVKKRVENCPIKSRKGDVLHMHYTGKLEDGTEFDSSIPRDQPFIFSLGTGQVIKGWDQGLLGMCEGEKRKLVIPSELGYGDRGAPPKIPGGATLIFEVELLKIERRPEL</sequence>
<evidence type="ECO:0000259" key="18">
    <source>
        <dbReference type="PROSITE" id="PS50278"/>
    </source>
</evidence>
<evidence type="ECO:0000256" key="12">
    <source>
        <dbReference type="ARBA" id="ARBA00024206"/>
    </source>
</evidence>
<keyword evidence="20" id="KW-1185">Reference proteome</keyword>
<evidence type="ECO:0000256" key="3">
    <source>
        <dbReference type="ARBA" id="ARBA00004240"/>
    </source>
</evidence>
<accession>M7ASA6</accession>
<dbReference type="GO" id="GO:0005783">
    <property type="term" value="C:endoplasmic reticulum"/>
    <property type="evidence" value="ECO:0007669"/>
    <property type="project" value="UniProtKB-SubCell"/>
</dbReference>
<dbReference type="FunFam" id="2.10.90.10:FF:000030">
    <property type="entry name" value="Vascular endothelial growth factor B"/>
    <property type="match status" value="1"/>
</dbReference>
<dbReference type="STRING" id="8469.M7ASA6"/>
<dbReference type="EMBL" id="KB586437">
    <property type="protein sequence ID" value="EMP25775.1"/>
    <property type="molecule type" value="Genomic_DNA"/>
</dbReference>
<organism evidence="19 20">
    <name type="scientific">Chelonia mydas</name>
    <name type="common">Green sea-turtle</name>
    <name type="synonym">Chelonia agassizi</name>
    <dbReference type="NCBI Taxonomy" id="8469"/>
    <lineage>
        <taxon>Eukaryota</taxon>
        <taxon>Metazoa</taxon>
        <taxon>Chordata</taxon>
        <taxon>Craniata</taxon>
        <taxon>Vertebrata</taxon>
        <taxon>Euteleostomi</taxon>
        <taxon>Archelosauria</taxon>
        <taxon>Testudinata</taxon>
        <taxon>Testudines</taxon>
        <taxon>Cryptodira</taxon>
        <taxon>Durocryptodira</taxon>
        <taxon>Americhelydia</taxon>
        <taxon>Chelonioidea</taxon>
        <taxon>Cheloniidae</taxon>
        <taxon>Chelonia</taxon>
    </lineage>
</organism>
<dbReference type="SUPFAM" id="SSF54534">
    <property type="entry name" value="FKBP-like"/>
    <property type="match status" value="1"/>
</dbReference>
<evidence type="ECO:0000256" key="11">
    <source>
        <dbReference type="ARBA" id="ARBA00023235"/>
    </source>
</evidence>
<reference evidence="20" key="1">
    <citation type="journal article" date="2013" name="Nat. Genet.">
        <title>The draft genomes of soft-shell turtle and green sea turtle yield insights into the development and evolution of the turtle-specific body plan.</title>
        <authorList>
            <person name="Wang Z."/>
            <person name="Pascual-Anaya J."/>
            <person name="Zadissa A."/>
            <person name="Li W."/>
            <person name="Niimura Y."/>
            <person name="Huang Z."/>
            <person name="Li C."/>
            <person name="White S."/>
            <person name="Xiong Z."/>
            <person name="Fang D."/>
            <person name="Wang B."/>
            <person name="Ming Y."/>
            <person name="Chen Y."/>
            <person name="Zheng Y."/>
            <person name="Kuraku S."/>
            <person name="Pignatelli M."/>
            <person name="Herrero J."/>
            <person name="Beal K."/>
            <person name="Nozawa M."/>
            <person name="Li Q."/>
            <person name="Wang J."/>
            <person name="Zhang H."/>
            <person name="Yu L."/>
            <person name="Shigenobu S."/>
            <person name="Wang J."/>
            <person name="Liu J."/>
            <person name="Flicek P."/>
            <person name="Searle S."/>
            <person name="Wang J."/>
            <person name="Kuratani S."/>
            <person name="Yin Y."/>
            <person name="Aken B."/>
            <person name="Zhang G."/>
            <person name="Irie N."/>
        </authorList>
    </citation>
    <scope>NUCLEOTIDE SEQUENCE [LARGE SCALE GENOMIC DNA]</scope>
</reference>
<dbReference type="InterPro" id="IPR023581">
    <property type="entry name" value="PD_growth_factor_CS"/>
</dbReference>
<dbReference type="Gene3D" id="2.10.90.10">
    <property type="entry name" value="Cystine-knot cytokines"/>
    <property type="match status" value="1"/>
</dbReference>
<evidence type="ECO:0000256" key="7">
    <source>
        <dbReference type="ARBA" id="ARBA00022824"/>
    </source>
</evidence>
<dbReference type="PROSITE" id="PS00249">
    <property type="entry name" value="PDGF_1"/>
    <property type="match status" value="1"/>
</dbReference>
<dbReference type="GO" id="GO:0008201">
    <property type="term" value="F:heparin binding"/>
    <property type="evidence" value="ECO:0007669"/>
    <property type="project" value="InterPro"/>
</dbReference>
<comment type="subunit">
    <text evidence="13">Interacts with ARFGEF1/BIG1 and the C-terminal of EPB41L2.</text>
</comment>
<dbReference type="GO" id="GO:0016020">
    <property type="term" value="C:membrane"/>
    <property type="evidence" value="ECO:0007669"/>
    <property type="project" value="InterPro"/>
</dbReference>
<evidence type="ECO:0000256" key="1">
    <source>
        <dbReference type="ARBA" id="ARBA00000971"/>
    </source>
</evidence>
<evidence type="ECO:0000259" key="17">
    <source>
        <dbReference type="PROSITE" id="PS50059"/>
    </source>
</evidence>
<feature type="domain" description="PPIase FKBP-type" evidence="17">
    <location>
        <begin position="245"/>
        <end position="333"/>
    </location>
</feature>
<dbReference type="AlphaFoldDB" id="M7ASA6"/>
<keyword evidence="8 15" id="KW-0339">Growth factor</keyword>
<dbReference type="GO" id="GO:0008083">
    <property type="term" value="F:growth factor activity"/>
    <property type="evidence" value="ECO:0007669"/>
    <property type="project" value="UniProtKB-KW"/>
</dbReference>
<dbReference type="PROSITE" id="PS50278">
    <property type="entry name" value="PDGF_2"/>
    <property type="match status" value="1"/>
</dbReference>
<dbReference type="SMART" id="SM00141">
    <property type="entry name" value="PDGF"/>
    <property type="match status" value="1"/>
</dbReference>
<evidence type="ECO:0000256" key="15">
    <source>
        <dbReference type="RuleBase" id="RU003818"/>
    </source>
</evidence>
<dbReference type="InterPro" id="IPR001179">
    <property type="entry name" value="PPIase_FKBP_dom"/>
</dbReference>
<comment type="similarity">
    <text evidence="12">Belongs to the FKBP-type PPIase family. FKBP2 subfamily.</text>
</comment>
<keyword evidence="11 14" id="KW-0413">Isomerase</keyword>
<feature type="compositionally biased region" description="Basic residues" evidence="16">
    <location>
        <begin position="108"/>
        <end position="117"/>
    </location>
</feature>
<keyword evidence="5" id="KW-0964">Secreted</keyword>
<dbReference type="InterPro" id="IPR029034">
    <property type="entry name" value="Cystine-knot_cytokine"/>
</dbReference>
<keyword evidence="10" id="KW-1015">Disulfide bond</keyword>
<dbReference type="GO" id="GO:0005576">
    <property type="term" value="C:extracellular region"/>
    <property type="evidence" value="ECO:0007669"/>
    <property type="project" value="UniProtKB-SubCell"/>
</dbReference>
<dbReference type="Pfam" id="PF00341">
    <property type="entry name" value="PDGF"/>
    <property type="match status" value="1"/>
</dbReference>
<evidence type="ECO:0000256" key="5">
    <source>
        <dbReference type="ARBA" id="ARBA00022525"/>
    </source>
</evidence>
<evidence type="ECO:0000256" key="13">
    <source>
        <dbReference type="ARBA" id="ARBA00064679"/>
    </source>
</evidence>
<evidence type="ECO:0000313" key="19">
    <source>
        <dbReference type="EMBL" id="EMP25775.1"/>
    </source>
</evidence>
<keyword evidence="7" id="KW-0256">Endoplasmic reticulum</keyword>
<comment type="function">
    <text evidence="2">PPIases accelerate the folding of proteins. It catalyzes the cis-trans isomerization of proline imidic peptide bonds in oligopeptides.</text>
</comment>
<dbReference type="Gene3D" id="3.10.50.40">
    <property type="match status" value="1"/>
</dbReference>
<feature type="region of interest" description="Disordered" evidence="16">
    <location>
        <begin position="88"/>
        <end position="123"/>
    </location>
</feature>
<dbReference type="FunFam" id="3.10.50.40:FF:000016">
    <property type="entry name" value="Peptidylprolyl isomerase"/>
    <property type="match status" value="1"/>
</dbReference>
<dbReference type="InterPro" id="IPR046357">
    <property type="entry name" value="PPIase_dom_sf"/>
</dbReference>
<dbReference type="GO" id="GO:0003755">
    <property type="term" value="F:peptidyl-prolyl cis-trans isomerase activity"/>
    <property type="evidence" value="ECO:0007669"/>
    <property type="project" value="UniProtKB-KW"/>
</dbReference>
<dbReference type="SUPFAM" id="SSF57593">
    <property type="entry name" value="Heparin-binding domain from vascular endothelial growth factor"/>
    <property type="match status" value="1"/>
</dbReference>
<dbReference type="PANTHER" id="PTHR45779">
    <property type="entry name" value="PEPTIDYLPROLYL ISOMERASE"/>
    <property type="match status" value="1"/>
</dbReference>
<feature type="domain" description="Platelet-derived growth factor (PDGF) family profile" evidence="18">
    <location>
        <begin position="1"/>
        <end position="91"/>
    </location>
</feature>
<evidence type="ECO:0000256" key="10">
    <source>
        <dbReference type="ARBA" id="ARBA00023157"/>
    </source>
</evidence>
<gene>
    <name evidence="19" type="ORF">UY3_17081</name>
</gene>
<dbReference type="eggNOG" id="KOG0549">
    <property type="taxonomic scope" value="Eukaryota"/>
</dbReference>
<evidence type="ECO:0000256" key="8">
    <source>
        <dbReference type="ARBA" id="ARBA00023030"/>
    </source>
</evidence>
<comment type="subcellular location">
    <subcellularLocation>
        <location evidence="3">Endoplasmic reticulum</location>
    </subcellularLocation>
    <subcellularLocation>
        <location evidence="4">Secreted</location>
    </subcellularLocation>
</comment>
<protein>
    <recommendedName>
        <fullName evidence="14">peptidylprolyl isomerase</fullName>
        <ecNumber evidence="14">5.2.1.8</ecNumber>
    </recommendedName>
</protein>
<evidence type="ECO:0000313" key="20">
    <source>
        <dbReference type="Proteomes" id="UP000031443"/>
    </source>
</evidence>
<keyword evidence="6" id="KW-0732">Signal</keyword>